<evidence type="ECO:0000256" key="4">
    <source>
        <dbReference type="ARBA" id="ARBA00022833"/>
    </source>
</evidence>
<dbReference type="FunFam" id="3.30.160.60:FF:000354">
    <property type="entry name" value="C2H2 finger domain-containing protein"/>
    <property type="match status" value="1"/>
</dbReference>
<dbReference type="GO" id="GO:0005634">
    <property type="term" value="C:nucleus"/>
    <property type="evidence" value="ECO:0007669"/>
    <property type="project" value="UniProtKB-SubCell"/>
</dbReference>
<feature type="region of interest" description="Disordered" evidence="7">
    <location>
        <begin position="175"/>
        <end position="265"/>
    </location>
</feature>
<dbReference type="CDD" id="cd20908">
    <property type="entry name" value="SUF4-like"/>
    <property type="match status" value="1"/>
</dbReference>
<dbReference type="InterPro" id="IPR013087">
    <property type="entry name" value="Znf_C2H2_type"/>
</dbReference>
<dbReference type="OrthoDB" id="1306014at2759"/>
<evidence type="ECO:0000256" key="3">
    <source>
        <dbReference type="ARBA" id="ARBA00022771"/>
    </source>
</evidence>
<dbReference type="InterPro" id="IPR036236">
    <property type="entry name" value="Znf_C2H2_sf"/>
</dbReference>
<comment type="caution">
    <text evidence="10">The sequence shown here is derived from an EMBL/GenBank/DDBJ whole genome shotgun (WGS) entry which is preliminary data.</text>
</comment>
<keyword evidence="11" id="KW-1185">Reference proteome</keyword>
<dbReference type="AlphaFoldDB" id="A0A423W8X1"/>
<evidence type="ECO:0000256" key="1">
    <source>
        <dbReference type="ARBA" id="ARBA00004123"/>
    </source>
</evidence>
<protein>
    <recommendedName>
        <fullName evidence="12">C2H2-type domain-containing protein</fullName>
    </recommendedName>
</protein>
<feature type="compositionally biased region" description="Pro residues" evidence="7">
    <location>
        <begin position="196"/>
        <end position="238"/>
    </location>
</feature>
<accession>A0A423W8X1</accession>
<dbReference type="PANTHER" id="PTHR23215">
    <property type="entry name" value="ZINC FINGER PROTEIN 207"/>
    <property type="match status" value="1"/>
</dbReference>
<evidence type="ECO:0008006" key="12">
    <source>
        <dbReference type="Google" id="ProtNLM"/>
    </source>
</evidence>
<feature type="domain" description="C2H2-type" evidence="8">
    <location>
        <begin position="42"/>
        <end position="70"/>
    </location>
</feature>
<organism evidence="10 11">
    <name type="scientific">Cytospora chrysosperma</name>
    <name type="common">Cytospora canker fungus</name>
    <name type="synonym">Sphaeria chrysosperma</name>
    <dbReference type="NCBI Taxonomy" id="252740"/>
    <lineage>
        <taxon>Eukaryota</taxon>
        <taxon>Fungi</taxon>
        <taxon>Dikarya</taxon>
        <taxon>Ascomycota</taxon>
        <taxon>Pezizomycotina</taxon>
        <taxon>Sordariomycetes</taxon>
        <taxon>Sordariomycetidae</taxon>
        <taxon>Diaporthales</taxon>
        <taxon>Cytosporaceae</taxon>
        <taxon>Cytospora</taxon>
    </lineage>
</organism>
<dbReference type="EMBL" id="LJZO01000010">
    <property type="protein sequence ID" value="ROV99798.1"/>
    <property type="molecule type" value="Genomic_DNA"/>
</dbReference>
<dbReference type="PROSITE" id="PS50808">
    <property type="entry name" value="ZF_BED"/>
    <property type="match status" value="1"/>
</dbReference>
<evidence type="ECO:0000313" key="11">
    <source>
        <dbReference type="Proteomes" id="UP000284375"/>
    </source>
</evidence>
<keyword evidence="2" id="KW-0479">Metal-binding</keyword>
<comment type="subcellular location">
    <subcellularLocation>
        <location evidence="1">Nucleus</location>
    </subcellularLocation>
</comment>
<keyword evidence="4" id="KW-0862">Zinc</keyword>
<feature type="region of interest" description="Disordered" evidence="7">
    <location>
        <begin position="291"/>
        <end position="336"/>
    </location>
</feature>
<feature type="compositionally biased region" description="Low complexity" evidence="7">
    <location>
        <begin position="293"/>
        <end position="303"/>
    </location>
</feature>
<dbReference type="STRING" id="252740.A0A423W8X1"/>
<evidence type="ECO:0000256" key="6">
    <source>
        <dbReference type="PROSITE-ProRule" id="PRU00042"/>
    </source>
</evidence>
<dbReference type="GO" id="GO:0003677">
    <property type="term" value="F:DNA binding"/>
    <property type="evidence" value="ECO:0007669"/>
    <property type="project" value="InterPro"/>
</dbReference>
<evidence type="ECO:0000259" key="8">
    <source>
        <dbReference type="PROSITE" id="PS50157"/>
    </source>
</evidence>
<dbReference type="PROSITE" id="PS50157">
    <property type="entry name" value="ZINC_FINGER_C2H2_2"/>
    <property type="match status" value="1"/>
</dbReference>
<gene>
    <name evidence="10" type="ORF">VSDG_03056</name>
</gene>
<dbReference type="SMART" id="SM00355">
    <property type="entry name" value="ZnF_C2H2"/>
    <property type="match status" value="2"/>
</dbReference>
<dbReference type="PROSITE" id="PS00028">
    <property type="entry name" value="ZINC_FINGER_C2H2_1"/>
    <property type="match status" value="1"/>
</dbReference>
<dbReference type="InterPro" id="IPR003656">
    <property type="entry name" value="Znf_BED"/>
</dbReference>
<dbReference type="SUPFAM" id="SSF57667">
    <property type="entry name" value="beta-beta-alpha zinc fingers"/>
    <property type="match status" value="1"/>
</dbReference>
<evidence type="ECO:0000256" key="7">
    <source>
        <dbReference type="SAM" id="MobiDB-lite"/>
    </source>
</evidence>
<feature type="compositionally biased region" description="Polar residues" evidence="7">
    <location>
        <begin position="175"/>
        <end position="194"/>
    </location>
</feature>
<dbReference type="Gene3D" id="3.30.160.60">
    <property type="entry name" value="Classic Zinc Finger"/>
    <property type="match status" value="1"/>
</dbReference>
<evidence type="ECO:0000259" key="9">
    <source>
        <dbReference type="PROSITE" id="PS50808"/>
    </source>
</evidence>
<dbReference type="PANTHER" id="PTHR23215:SF0">
    <property type="entry name" value="BUB3-INTERACTING AND GLEBS MOTIF-CONTAINING PROTEIN ZNF207"/>
    <property type="match status" value="1"/>
</dbReference>
<sequence length="349" mass="37767">MGKKKRSHPNIEELIDRPWCYYCERDFEDLKLLISHQKAKHFKCDRCGRRLNTAGGLSVHMNQVHKESLSHVENALPNRQGLDVEVFGMEGVPEDIKEQHKQRIVQNYWAAQDERFKATGNPPPGQGRPNKKIKIETPEELKKRFAEFRAKKAAAKAAGTNGTAIAPPAAVPNVQTVQSVQSPAQSGSPGTFNSPFAPPQPYGQPGYPNYPPNAAPPPGAGFNPYPPSALPARPPSLPTAPSLPQRPGYSAGNYYPGPGQPGASTVDELVAGAARHGDDIDHLIRMAEAGIRPAKTPTDSTAAAPPPADGGEKKSKKEKGRMVYGDTDFSPEERMAMMPKYAWTPAASA</sequence>
<dbReference type="Proteomes" id="UP000284375">
    <property type="component" value="Unassembled WGS sequence"/>
</dbReference>
<feature type="domain" description="BED-type" evidence="9">
    <location>
        <begin position="13"/>
        <end position="72"/>
    </location>
</feature>
<evidence type="ECO:0000256" key="2">
    <source>
        <dbReference type="ARBA" id="ARBA00022723"/>
    </source>
</evidence>
<dbReference type="Pfam" id="PF00096">
    <property type="entry name" value="zf-C2H2"/>
    <property type="match status" value="1"/>
</dbReference>
<reference evidence="10 11" key="1">
    <citation type="submission" date="2015-09" db="EMBL/GenBank/DDBJ databases">
        <title>Host preference determinants of Valsa canker pathogens revealed by comparative genomics.</title>
        <authorList>
            <person name="Yin Z."/>
            <person name="Huang L."/>
        </authorList>
    </citation>
    <scope>NUCLEOTIDE SEQUENCE [LARGE SCALE GENOMIC DNA]</scope>
    <source>
        <strain evidence="10 11">YSFL</strain>
    </source>
</reference>
<keyword evidence="3 6" id="KW-0863">Zinc-finger</keyword>
<keyword evidence="5" id="KW-0539">Nucleus</keyword>
<name>A0A423W8X1_CYTCH</name>
<dbReference type="GO" id="GO:0008270">
    <property type="term" value="F:zinc ion binding"/>
    <property type="evidence" value="ECO:0007669"/>
    <property type="project" value="UniProtKB-KW"/>
</dbReference>
<evidence type="ECO:0000256" key="5">
    <source>
        <dbReference type="ARBA" id="ARBA00023242"/>
    </source>
</evidence>
<evidence type="ECO:0000313" key="10">
    <source>
        <dbReference type="EMBL" id="ROV99798.1"/>
    </source>
</evidence>
<proteinExistence type="predicted"/>